<name>A0ACB7P845_9PEZI</name>
<accession>A0ACB7P845</accession>
<organism evidence="1 2">
    <name type="scientific">Chaetomium tenue</name>
    <dbReference type="NCBI Taxonomy" id="1854479"/>
    <lineage>
        <taxon>Eukaryota</taxon>
        <taxon>Fungi</taxon>
        <taxon>Dikarya</taxon>
        <taxon>Ascomycota</taxon>
        <taxon>Pezizomycotina</taxon>
        <taxon>Sordariomycetes</taxon>
        <taxon>Sordariomycetidae</taxon>
        <taxon>Sordariales</taxon>
        <taxon>Chaetomiaceae</taxon>
        <taxon>Chaetomium</taxon>
    </lineage>
</organism>
<evidence type="ECO:0000313" key="2">
    <source>
        <dbReference type="Proteomes" id="UP000724584"/>
    </source>
</evidence>
<dbReference type="Proteomes" id="UP000724584">
    <property type="component" value="Unassembled WGS sequence"/>
</dbReference>
<sequence>MAESVSLTYEAAAQGEDDVLQEMRWKAATRELRSHFWQRPQRLAIAATVSQHLGLRSRNRTNYDLPRKSGTSIGDVMGSGIGTSEPDVVSVRPPDSWITGSFNLCIPIRVRHSPSHAPYTVMMRCSLPHKLAEDRYPGTVDEKMRCEVAAYVWMQENCPEIPIPNLLGFGFPGGSNFTHINSRPFYHQWAWSILRRACTLLNLPPPSPYVRFRDLLAPSALQHGYLLLEYIEPTQGRMLSETWDAKRHDPVRRRNLFRGLARIILSVARIPQARIGSLTFRDDGTVSLSNRPLSCSTMVLENSGASRVMARDQTYPCAEPYISDLLTQHDRRLLAQPNAVRDDTDCHYQLAVHGLLRMISHHYLGPRSQPFALQFTDFHQSNLFVDDDWNITAVVDLEWICCRPLEMIDVPYWITSKGIDEVGDPEDEQALKEYTEAKEEFLSLLGEEEEKLVAAGEGNQHALLSHTLQSTWASGSNWFFWCLDSVNAMYNLFEQHIRPRYHFSTPLSPKQDKLLSQFWSRDTDEVVKMKRRQRETWLAELRAVCEGQTGDQGTGRDQYRSRT</sequence>
<proteinExistence type="predicted"/>
<gene>
    <name evidence="1" type="ORF">F5144DRAFT_241470</name>
</gene>
<dbReference type="EMBL" id="JAGIZQ010000004">
    <property type="protein sequence ID" value="KAH6632110.1"/>
    <property type="molecule type" value="Genomic_DNA"/>
</dbReference>
<evidence type="ECO:0000313" key="1">
    <source>
        <dbReference type="EMBL" id="KAH6632110.1"/>
    </source>
</evidence>
<protein>
    <submittedName>
        <fullName evidence="1">Uncharacterized protein</fullName>
    </submittedName>
</protein>
<reference evidence="1 2" key="1">
    <citation type="journal article" date="2021" name="Nat. Commun.">
        <title>Genetic determinants of endophytism in the Arabidopsis root mycobiome.</title>
        <authorList>
            <person name="Mesny F."/>
            <person name="Miyauchi S."/>
            <person name="Thiergart T."/>
            <person name="Pickel B."/>
            <person name="Atanasova L."/>
            <person name="Karlsson M."/>
            <person name="Huettel B."/>
            <person name="Barry K.W."/>
            <person name="Haridas S."/>
            <person name="Chen C."/>
            <person name="Bauer D."/>
            <person name="Andreopoulos W."/>
            <person name="Pangilinan J."/>
            <person name="LaButti K."/>
            <person name="Riley R."/>
            <person name="Lipzen A."/>
            <person name="Clum A."/>
            <person name="Drula E."/>
            <person name="Henrissat B."/>
            <person name="Kohler A."/>
            <person name="Grigoriev I.V."/>
            <person name="Martin F.M."/>
            <person name="Hacquard S."/>
        </authorList>
    </citation>
    <scope>NUCLEOTIDE SEQUENCE [LARGE SCALE GENOMIC DNA]</scope>
    <source>
        <strain evidence="1 2">MPI-SDFR-AT-0079</strain>
    </source>
</reference>
<comment type="caution">
    <text evidence="1">The sequence shown here is derived from an EMBL/GenBank/DDBJ whole genome shotgun (WGS) entry which is preliminary data.</text>
</comment>
<keyword evidence="2" id="KW-1185">Reference proteome</keyword>